<comment type="caution">
    <text evidence="1">The sequence shown here is derived from an EMBL/GenBank/DDBJ whole genome shotgun (WGS) entry which is preliminary data.</text>
</comment>
<accession>A0ABU7Z879</accession>
<keyword evidence="2" id="KW-1185">Reference proteome</keyword>
<protein>
    <submittedName>
        <fullName evidence="1">Uncharacterized protein</fullName>
    </submittedName>
</protein>
<dbReference type="RefSeq" id="WP_332902230.1">
    <property type="nucleotide sequence ID" value="NZ_JBAGLP010000118.1"/>
</dbReference>
<organism evidence="1 2">
    <name type="scientific">Isoptericola haloaureus</name>
    <dbReference type="NCBI Taxonomy" id="1542902"/>
    <lineage>
        <taxon>Bacteria</taxon>
        <taxon>Bacillati</taxon>
        <taxon>Actinomycetota</taxon>
        <taxon>Actinomycetes</taxon>
        <taxon>Micrococcales</taxon>
        <taxon>Promicromonosporaceae</taxon>
        <taxon>Isoptericola</taxon>
    </lineage>
</organism>
<name>A0ABU7Z879_9MICO</name>
<dbReference type="EMBL" id="JBAGLP010000118">
    <property type="protein sequence ID" value="MEG3615591.1"/>
    <property type="molecule type" value="Genomic_DNA"/>
</dbReference>
<reference evidence="1" key="1">
    <citation type="journal article" date="2024" name="Antonie Van Leeuwenhoek">
        <title>Isoptericola haloaureus sp. nov., a dimorphic actinobacterium isolated from mangrove sediments of southeast India, implicating biosaline agricultural significance through nitrogen fixation and salt tolerance genes.</title>
        <authorList>
            <person name="Prathaban M."/>
            <person name="Prathiviraj R."/>
            <person name="Ravichandran M."/>
            <person name="Natarajan S.D."/>
            <person name="Sobanaa M."/>
            <person name="Hari Krishna Kumar S."/>
            <person name="Chandrasekar V."/>
            <person name="Selvin J."/>
        </authorList>
    </citation>
    <scope>NUCLEOTIDE SEQUENCE</scope>
    <source>
        <strain evidence="1">MP1014</strain>
    </source>
</reference>
<evidence type="ECO:0000313" key="2">
    <source>
        <dbReference type="Proteomes" id="UP001310387"/>
    </source>
</evidence>
<evidence type="ECO:0000313" key="1">
    <source>
        <dbReference type="EMBL" id="MEG3615591.1"/>
    </source>
</evidence>
<dbReference type="Proteomes" id="UP001310387">
    <property type="component" value="Unassembled WGS sequence"/>
</dbReference>
<proteinExistence type="predicted"/>
<reference evidence="1" key="2">
    <citation type="submission" date="2024-02" db="EMBL/GenBank/DDBJ databases">
        <authorList>
            <person name="Prathaban M."/>
            <person name="Mythili R."/>
            <person name="Sharmila Devi N."/>
            <person name="Sobanaa M."/>
            <person name="Prathiviraj R."/>
            <person name="Selvin J."/>
        </authorList>
    </citation>
    <scope>NUCLEOTIDE SEQUENCE</scope>
    <source>
        <strain evidence="1">MP1014</strain>
    </source>
</reference>
<sequence length="59" mass="6348">MGGSASQTFATKLRPVLDPPRAKCAFTAFLDIWNKRPDGDDLGFQYGGNSAAFVLKIDA</sequence>
<gene>
    <name evidence="1" type="ORF">V5O49_10700</name>
</gene>